<dbReference type="SUPFAM" id="SSF48403">
    <property type="entry name" value="Ankyrin repeat"/>
    <property type="match status" value="1"/>
</dbReference>
<evidence type="ECO:0000256" key="6">
    <source>
        <dbReference type="ARBA" id="ARBA00024956"/>
    </source>
</evidence>
<reference evidence="10 11" key="1">
    <citation type="journal article" date="2017" name="Curr. Biol.">
        <title>Genome architecture and evolution of a unichromosomal asexual nematode.</title>
        <authorList>
            <person name="Fradin H."/>
            <person name="Zegar C."/>
            <person name="Gutwein M."/>
            <person name="Lucas J."/>
            <person name="Kovtun M."/>
            <person name="Corcoran D."/>
            <person name="Baugh L.R."/>
            <person name="Kiontke K."/>
            <person name="Gunsalus K."/>
            <person name="Fitch D.H."/>
            <person name="Piano F."/>
        </authorList>
    </citation>
    <scope>NUCLEOTIDE SEQUENCE [LARGE SCALE GENOMIC DNA]</scope>
    <source>
        <strain evidence="10">PF1309</strain>
    </source>
</reference>
<dbReference type="AlphaFoldDB" id="A0A2A2KDE4"/>
<dbReference type="Pfam" id="PF11904">
    <property type="entry name" value="ANKRD13_C"/>
    <property type="match status" value="1"/>
</dbReference>
<proteinExistence type="predicted"/>
<dbReference type="EMBL" id="LIAE01008866">
    <property type="protein sequence ID" value="PAV72036.1"/>
    <property type="molecule type" value="Genomic_DNA"/>
</dbReference>
<gene>
    <name evidence="10" type="ORF">WR25_22468</name>
</gene>
<dbReference type="InterPro" id="IPR003903">
    <property type="entry name" value="UIM_dom"/>
</dbReference>
<dbReference type="GO" id="GO:0005770">
    <property type="term" value="C:late endosome"/>
    <property type="evidence" value="ECO:0007669"/>
    <property type="project" value="UniProtKB-SubCell"/>
</dbReference>
<dbReference type="InterPro" id="IPR055285">
    <property type="entry name" value="ANKRD13_C"/>
</dbReference>
<keyword evidence="7" id="KW-0040">ANK repeat</keyword>
<evidence type="ECO:0000259" key="9">
    <source>
        <dbReference type="Pfam" id="PF11904"/>
    </source>
</evidence>
<keyword evidence="5" id="KW-0472">Membrane</keyword>
<organism evidence="10 11">
    <name type="scientific">Diploscapter pachys</name>
    <dbReference type="NCBI Taxonomy" id="2018661"/>
    <lineage>
        <taxon>Eukaryota</taxon>
        <taxon>Metazoa</taxon>
        <taxon>Ecdysozoa</taxon>
        <taxon>Nematoda</taxon>
        <taxon>Chromadorea</taxon>
        <taxon>Rhabditida</taxon>
        <taxon>Rhabditina</taxon>
        <taxon>Rhabditomorpha</taxon>
        <taxon>Rhabditoidea</taxon>
        <taxon>Rhabditidae</taxon>
        <taxon>Diploscapter</taxon>
    </lineage>
</organism>
<dbReference type="Proteomes" id="UP000218231">
    <property type="component" value="Unassembled WGS sequence"/>
</dbReference>
<dbReference type="InterPro" id="IPR002110">
    <property type="entry name" value="Ankyrin_rpt"/>
</dbReference>
<dbReference type="PANTHER" id="PTHR12447">
    <property type="entry name" value="ANKYRIN REPEAT DOMAIN-CONTAINING PROTEIN 13"/>
    <property type="match status" value="1"/>
</dbReference>
<dbReference type="InterPro" id="IPR021832">
    <property type="entry name" value="ANKRD13"/>
</dbReference>
<dbReference type="PANTHER" id="PTHR12447:SF31">
    <property type="entry name" value="LD31969P"/>
    <property type="match status" value="1"/>
</dbReference>
<protein>
    <recommendedName>
        <fullName evidence="9">Ankyrin repeat domain-containing protein</fullName>
    </recommendedName>
</protein>
<feature type="compositionally biased region" description="Polar residues" evidence="8">
    <location>
        <begin position="579"/>
        <end position="590"/>
    </location>
</feature>
<evidence type="ECO:0000256" key="2">
    <source>
        <dbReference type="ARBA" id="ARBA00004603"/>
    </source>
</evidence>
<feature type="domain" description="Ankyrin repeat" evidence="9">
    <location>
        <begin position="184"/>
        <end position="488"/>
    </location>
</feature>
<dbReference type="InterPro" id="IPR036770">
    <property type="entry name" value="Ankyrin_rpt-contain_sf"/>
</dbReference>
<dbReference type="Gene3D" id="1.25.40.20">
    <property type="entry name" value="Ankyrin repeat-containing domain"/>
    <property type="match status" value="1"/>
</dbReference>
<evidence type="ECO:0000256" key="1">
    <source>
        <dbReference type="ARBA" id="ARBA00004236"/>
    </source>
</evidence>
<feature type="repeat" description="ANK" evidence="7">
    <location>
        <begin position="68"/>
        <end position="100"/>
    </location>
</feature>
<keyword evidence="11" id="KW-1185">Reference proteome</keyword>
<accession>A0A2A2KDE4</accession>
<dbReference type="GO" id="GO:0005886">
    <property type="term" value="C:plasma membrane"/>
    <property type="evidence" value="ECO:0007669"/>
    <property type="project" value="UniProtKB-SubCell"/>
</dbReference>
<dbReference type="Pfam" id="PF12796">
    <property type="entry name" value="Ank_2"/>
    <property type="match status" value="1"/>
</dbReference>
<dbReference type="SMART" id="SM00726">
    <property type="entry name" value="UIM"/>
    <property type="match status" value="3"/>
</dbReference>
<evidence type="ECO:0000256" key="5">
    <source>
        <dbReference type="ARBA" id="ARBA00023136"/>
    </source>
</evidence>
<evidence type="ECO:0000256" key="8">
    <source>
        <dbReference type="SAM" id="MobiDB-lite"/>
    </source>
</evidence>
<dbReference type="STRING" id="2018661.A0A2A2KDE4"/>
<evidence type="ECO:0000256" key="4">
    <source>
        <dbReference type="ARBA" id="ARBA00022737"/>
    </source>
</evidence>
<keyword evidence="4" id="KW-0677">Repeat</keyword>
<dbReference type="PROSITE" id="PS50330">
    <property type="entry name" value="UIM"/>
    <property type="match status" value="1"/>
</dbReference>
<dbReference type="OrthoDB" id="1585644at2759"/>
<keyword evidence="3" id="KW-1003">Cell membrane</keyword>
<evidence type="ECO:0000313" key="11">
    <source>
        <dbReference type="Proteomes" id="UP000218231"/>
    </source>
</evidence>
<sequence>MPTHPDRQFNAGNPPGSARIGTSFAEQMSSPLEKQYPLHLTVYVRDIDKLRKILDEDHEVDLEAVDARGRTPLMLAVTLGYSDIAKLLLERGANADAMNKDMWYVSHEAISNGDVELTDTIIMYRDYQRAVKAAQSMKSNLEKIRDTPDFYCEMSWEFTSWIPYMGKLCPSDTYKIYKRGSDVRIDTTLVGFEGSSWKRGHQTFIFRLTTVDDVVRPQFILLDHDAHTATLQTMHDDEPLEAFRPSSDATAFRRATPVSTTYIDVDKIGFERSKGSFLTSWITNSEKTEKINGYECKVFNACNVSLITKTRSEHLTEADKEALKQEEGSRTLSGLLNFIRAENCDESTTANAADSLTVFEYLDPEFPIDGDIGRPKQVTRKSNTFKATLHLAENYPLNLQEQLIPIIDMMAANNAHFSRLQSFVQMQLPSGFPVKIEIPLFHVLSAKITFCNINEPGPHVTPLESGSDFKVHSVAIDDAVFEIPEDYRTLDDSNTLNVYDFHSDNSPRYPSAAQQEEMLLQLAIEQSLREQNASQLSPNAVDNHPTDSLHNLYDPMMAQLGQGGYETDLERAIRESLNMSGENHPSQRGNNEPVLGQAHSNRPHNATVMDEDALLTQIMKESEREEQERIRRLEMESEEELKRVLELSLTDK</sequence>
<dbReference type="SMART" id="SM00248">
    <property type="entry name" value="ANK"/>
    <property type="match status" value="2"/>
</dbReference>
<dbReference type="PROSITE" id="PS50088">
    <property type="entry name" value="ANK_REPEAT"/>
    <property type="match status" value="1"/>
</dbReference>
<comment type="subcellular location">
    <subcellularLocation>
        <location evidence="1">Cell membrane</location>
    </subcellularLocation>
    <subcellularLocation>
        <location evidence="2">Late endosome</location>
    </subcellularLocation>
</comment>
<feature type="region of interest" description="Disordered" evidence="8">
    <location>
        <begin position="579"/>
        <end position="608"/>
    </location>
</feature>
<evidence type="ECO:0000313" key="10">
    <source>
        <dbReference type="EMBL" id="PAV72036.1"/>
    </source>
</evidence>
<dbReference type="PROSITE" id="PS50297">
    <property type="entry name" value="ANK_REP_REGION"/>
    <property type="match status" value="1"/>
</dbReference>
<evidence type="ECO:0000256" key="7">
    <source>
        <dbReference type="PROSITE-ProRule" id="PRU00023"/>
    </source>
</evidence>
<comment type="caution">
    <text evidence="10">The sequence shown here is derived from an EMBL/GenBank/DDBJ whole genome shotgun (WGS) entry which is preliminary data.</text>
</comment>
<evidence type="ECO:0000256" key="3">
    <source>
        <dbReference type="ARBA" id="ARBA00022475"/>
    </source>
</evidence>
<name>A0A2A2KDE4_9BILA</name>
<comment type="function">
    <text evidence="6">Ubiquitin-binding protein that specifically recognizes and binds 'Lys-63'-linked ubiquitin. Does not bind 'Lys-48'-linked ubiquitin. Positively regulates the internalization of ligand-activated EGFR by binding to the Ub moiety of ubiquitinated EGFR at the cell membrane.</text>
</comment>